<proteinExistence type="predicted"/>
<dbReference type="InterPro" id="IPR011990">
    <property type="entry name" value="TPR-like_helical_dom_sf"/>
</dbReference>
<organism evidence="1 2">
    <name type="scientific">Rotaria sordida</name>
    <dbReference type="NCBI Taxonomy" id="392033"/>
    <lineage>
        <taxon>Eukaryota</taxon>
        <taxon>Metazoa</taxon>
        <taxon>Spiralia</taxon>
        <taxon>Gnathifera</taxon>
        <taxon>Rotifera</taxon>
        <taxon>Eurotatoria</taxon>
        <taxon>Bdelloidea</taxon>
        <taxon>Philodinida</taxon>
        <taxon>Philodinidae</taxon>
        <taxon>Rotaria</taxon>
    </lineage>
</organism>
<gene>
    <name evidence="1" type="ORF">FNK824_LOCUS34286</name>
</gene>
<reference evidence="1" key="1">
    <citation type="submission" date="2021-02" db="EMBL/GenBank/DDBJ databases">
        <authorList>
            <person name="Nowell W R."/>
        </authorList>
    </citation>
    <scope>NUCLEOTIDE SEQUENCE</scope>
</reference>
<dbReference type="SUPFAM" id="SSF48452">
    <property type="entry name" value="TPR-like"/>
    <property type="match status" value="1"/>
</dbReference>
<comment type="caution">
    <text evidence="1">The sequence shown here is derived from an EMBL/GenBank/DDBJ whole genome shotgun (WGS) entry which is preliminary data.</text>
</comment>
<protein>
    <submittedName>
        <fullName evidence="1">Uncharacterized protein</fullName>
    </submittedName>
</protein>
<name>A0A819YZ01_9BILA</name>
<dbReference type="SUPFAM" id="SSF56399">
    <property type="entry name" value="ADP-ribosylation"/>
    <property type="match status" value="1"/>
</dbReference>
<dbReference type="Gene3D" id="3.90.176.10">
    <property type="entry name" value="Toxin ADP-ribosyltransferase, Chain A, domain 1"/>
    <property type="match status" value="1"/>
</dbReference>
<sequence>MIEENVNLMWLEAFINILLHVPLDKNAAKQDMIAECRLYYKSNPVELKKIDEFENDYCPETVINWYTRDSFVYRLVNKALRTLNIDIIFKFRFLIIDLYQQLKQRHIDYIKSLSTIDPNKIVHTVYRCQHIGIHELEKLKDSIGNIICPNSFFSTTEDCLMAQLFVAGSSNSECVLFQIDIPDSYYQNAIDASNYTCPFSKLENLSQFQSESEVIFSLGALFRIESIEKYNMWFVCLKFEEDNNELGQDFYLAEKLENGTYDWQNRCSVEDRILLLMEKFPPSSRNIINIYIKYGVFADVDGLTTATTLNTYRKGFELLMKCLPNYRYVLTVAMQLTIGLLYCNRGERILAIQFGEEALHVAETYLHFDHECSLICYNYLAVIHQIEDQYTESLSIYEKMLSIAMEYDNTSALLAIYNDINRITCDFGDYEYEMASLKKIDLQRQIQRFMEVKSSCFAKTYHNAQILRKLQLTLNEYQRLLRLIQRAYFSFSYFDRGEARRNYSSIDTCSTNIGRE</sequence>
<accession>A0A819YZ01</accession>
<dbReference type="EMBL" id="CAJOBE010013323">
    <property type="protein sequence ID" value="CAF4162992.1"/>
    <property type="molecule type" value="Genomic_DNA"/>
</dbReference>
<dbReference type="Proteomes" id="UP000663874">
    <property type="component" value="Unassembled WGS sequence"/>
</dbReference>
<dbReference type="Gene3D" id="1.25.40.10">
    <property type="entry name" value="Tetratricopeptide repeat domain"/>
    <property type="match status" value="1"/>
</dbReference>
<evidence type="ECO:0000313" key="1">
    <source>
        <dbReference type="EMBL" id="CAF4162992.1"/>
    </source>
</evidence>
<dbReference type="AlphaFoldDB" id="A0A819YZ01"/>
<evidence type="ECO:0000313" key="2">
    <source>
        <dbReference type="Proteomes" id="UP000663874"/>
    </source>
</evidence>